<evidence type="ECO:0000313" key="1">
    <source>
        <dbReference type="EMBL" id="KAH7916909.1"/>
    </source>
</evidence>
<protein>
    <submittedName>
        <fullName evidence="1">Uncharacterized protein</fullName>
    </submittedName>
</protein>
<dbReference type="Proteomes" id="UP000790709">
    <property type="component" value="Unassembled WGS sequence"/>
</dbReference>
<name>A0ACB8AV98_9AGAM</name>
<dbReference type="EMBL" id="MU267470">
    <property type="protein sequence ID" value="KAH7916909.1"/>
    <property type="molecule type" value="Genomic_DNA"/>
</dbReference>
<gene>
    <name evidence="1" type="ORF">BV22DRAFT_1135903</name>
</gene>
<keyword evidence="2" id="KW-1185">Reference proteome</keyword>
<sequence length="103" mass="11568">MRNQDGAHRLTKAPVHGNSKVKSRTLGFHDAHTSASPDVHANNVFIVPSMITPRPPWNGLNIPSEAYNYRLWCPFTNIKNPYFQNMAVPPPLLISQMHPPLSD</sequence>
<evidence type="ECO:0000313" key="2">
    <source>
        <dbReference type="Proteomes" id="UP000790709"/>
    </source>
</evidence>
<accession>A0ACB8AV98</accession>
<organism evidence="1 2">
    <name type="scientific">Leucogyrophana mollusca</name>
    <dbReference type="NCBI Taxonomy" id="85980"/>
    <lineage>
        <taxon>Eukaryota</taxon>
        <taxon>Fungi</taxon>
        <taxon>Dikarya</taxon>
        <taxon>Basidiomycota</taxon>
        <taxon>Agaricomycotina</taxon>
        <taxon>Agaricomycetes</taxon>
        <taxon>Agaricomycetidae</taxon>
        <taxon>Boletales</taxon>
        <taxon>Boletales incertae sedis</taxon>
        <taxon>Leucogyrophana</taxon>
    </lineage>
</organism>
<reference evidence="1" key="1">
    <citation type="journal article" date="2021" name="New Phytol.">
        <title>Evolutionary innovations through gain and loss of genes in the ectomycorrhizal Boletales.</title>
        <authorList>
            <person name="Wu G."/>
            <person name="Miyauchi S."/>
            <person name="Morin E."/>
            <person name="Kuo A."/>
            <person name="Drula E."/>
            <person name="Varga T."/>
            <person name="Kohler A."/>
            <person name="Feng B."/>
            <person name="Cao Y."/>
            <person name="Lipzen A."/>
            <person name="Daum C."/>
            <person name="Hundley H."/>
            <person name="Pangilinan J."/>
            <person name="Johnson J."/>
            <person name="Barry K."/>
            <person name="LaButti K."/>
            <person name="Ng V."/>
            <person name="Ahrendt S."/>
            <person name="Min B."/>
            <person name="Choi I.G."/>
            <person name="Park H."/>
            <person name="Plett J.M."/>
            <person name="Magnuson J."/>
            <person name="Spatafora J.W."/>
            <person name="Nagy L.G."/>
            <person name="Henrissat B."/>
            <person name="Grigoriev I.V."/>
            <person name="Yang Z.L."/>
            <person name="Xu J."/>
            <person name="Martin F.M."/>
        </authorList>
    </citation>
    <scope>NUCLEOTIDE SEQUENCE</scope>
    <source>
        <strain evidence="1">KUC20120723A-06</strain>
    </source>
</reference>
<comment type="caution">
    <text evidence="1">The sequence shown here is derived from an EMBL/GenBank/DDBJ whole genome shotgun (WGS) entry which is preliminary data.</text>
</comment>
<proteinExistence type="predicted"/>